<feature type="compositionally biased region" description="Acidic residues" evidence="1">
    <location>
        <begin position="486"/>
        <end position="500"/>
    </location>
</feature>
<evidence type="ECO:0000313" key="3">
    <source>
        <dbReference type="Proteomes" id="UP000803884"/>
    </source>
</evidence>
<dbReference type="RefSeq" id="XP_069227833.1">
    <property type="nucleotide sequence ID" value="XM_069375477.1"/>
</dbReference>
<evidence type="ECO:0000313" key="2">
    <source>
        <dbReference type="EMBL" id="KAL1584727.1"/>
    </source>
</evidence>
<dbReference type="Gene3D" id="2.130.10.10">
    <property type="entry name" value="YVTN repeat-like/Quinoprotein amine dehydrogenase"/>
    <property type="match status" value="2"/>
</dbReference>
<proteinExistence type="predicted"/>
<dbReference type="PANTHER" id="PTHR16220:SF0">
    <property type="entry name" value="WD REPEAT-CONTAINING PROTEIN WRAP73"/>
    <property type="match status" value="1"/>
</dbReference>
<evidence type="ECO:0000256" key="1">
    <source>
        <dbReference type="SAM" id="MobiDB-lite"/>
    </source>
</evidence>
<dbReference type="PANTHER" id="PTHR16220">
    <property type="entry name" value="WD REPEAT PROTEIN 8-RELATED"/>
    <property type="match status" value="1"/>
</dbReference>
<sequence>MEATEQLLGSGAAISPSGQLLACITDGKLKICYVEAPERSADFKTRLHSKDVSSIKWSDNDAQVLLFSGQSVEVIDIDDESHRIRLDNGSGGLGRFISADFVGNKHLLTIWEFGRAKIWDLSTGKGIELGDFKTKSEGRTWAMRPSNTAPRVSITFLSRAQAQDQLTTYYLSTEHTTAPEILSTTDARSISWSPDGHWISVLDAAHAHPGVLILTPDRQPYRPYPASIQDDTSALDLGIKATTWHPSARFIAISSHDTKVTLLNTKSFAPLAHLHHTPTITQPHIIEETPTIWRETISASSTRTYTLIPLPTTVPLTRPKPSPSPTETGAIEVRFSTSGRYLATRDANMLSTVWIWDMFAPHLHAVLIQHASVRRMAWHGELLLLDSRERVAHLFDVSAGRAPEPFEVPVAGTPGFSFAPGRAKPVVLAATRTAFALVYPEGREEVGGDTGGRGEGDEGMEDSLLDVLTGRTPAPAKTEPSYTEQVDLDVEMEGDGEGLDDTFREKRKGDESPGLPDPLDDSQIF</sequence>
<dbReference type="GO" id="GO:1990811">
    <property type="term" value="C:MWP complex"/>
    <property type="evidence" value="ECO:0007669"/>
    <property type="project" value="TreeGrafter"/>
</dbReference>
<protein>
    <submittedName>
        <fullName evidence="2">Uncharacterized protein</fullName>
    </submittedName>
</protein>
<feature type="compositionally biased region" description="Basic and acidic residues" evidence="1">
    <location>
        <begin position="441"/>
        <end position="456"/>
    </location>
</feature>
<organism evidence="2 3">
    <name type="scientific">Cladosporium halotolerans</name>
    <dbReference type="NCBI Taxonomy" id="1052096"/>
    <lineage>
        <taxon>Eukaryota</taxon>
        <taxon>Fungi</taxon>
        <taxon>Dikarya</taxon>
        <taxon>Ascomycota</taxon>
        <taxon>Pezizomycotina</taxon>
        <taxon>Dothideomycetes</taxon>
        <taxon>Dothideomycetidae</taxon>
        <taxon>Cladosporiales</taxon>
        <taxon>Cladosporiaceae</taxon>
        <taxon>Cladosporium</taxon>
    </lineage>
</organism>
<dbReference type="EMBL" id="JAAQHG020000024">
    <property type="protein sequence ID" value="KAL1584727.1"/>
    <property type="molecule type" value="Genomic_DNA"/>
</dbReference>
<accession>A0AB34KI54</accession>
<dbReference type="InterPro" id="IPR015943">
    <property type="entry name" value="WD40/YVTN_repeat-like_dom_sf"/>
</dbReference>
<feature type="region of interest" description="Disordered" evidence="1">
    <location>
        <begin position="469"/>
        <end position="525"/>
    </location>
</feature>
<keyword evidence="3" id="KW-1185">Reference proteome</keyword>
<dbReference type="Proteomes" id="UP000803884">
    <property type="component" value="Unassembled WGS sequence"/>
</dbReference>
<gene>
    <name evidence="2" type="ORF">WHR41_06872</name>
</gene>
<feature type="compositionally biased region" description="Basic and acidic residues" evidence="1">
    <location>
        <begin position="501"/>
        <end position="511"/>
    </location>
</feature>
<dbReference type="GeneID" id="96008315"/>
<dbReference type="InterPro" id="IPR036322">
    <property type="entry name" value="WD40_repeat_dom_sf"/>
</dbReference>
<dbReference type="AlphaFoldDB" id="A0AB34KI54"/>
<dbReference type="SUPFAM" id="SSF50978">
    <property type="entry name" value="WD40 repeat-like"/>
    <property type="match status" value="1"/>
</dbReference>
<feature type="region of interest" description="Disordered" evidence="1">
    <location>
        <begin position="441"/>
        <end position="460"/>
    </location>
</feature>
<dbReference type="InterPro" id="IPR052778">
    <property type="entry name" value="Centrosome-WD_assoc"/>
</dbReference>
<dbReference type="GO" id="GO:0005815">
    <property type="term" value="C:microtubule organizing center"/>
    <property type="evidence" value="ECO:0007669"/>
    <property type="project" value="TreeGrafter"/>
</dbReference>
<comment type="caution">
    <text evidence="2">The sequence shown here is derived from an EMBL/GenBank/DDBJ whole genome shotgun (WGS) entry which is preliminary data.</text>
</comment>
<dbReference type="GO" id="GO:1990810">
    <property type="term" value="P:microtubule anchoring at mitotic spindle pole body"/>
    <property type="evidence" value="ECO:0007669"/>
    <property type="project" value="TreeGrafter"/>
</dbReference>
<name>A0AB34KI54_9PEZI</name>
<reference evidence="2 3" key="1">
    <citation type="journal article" date="2020" name="Microbiol. Resour. Announc.">
        <title>Draft Genome Sequence of a Cladosporium Species Isolated from the Mesophotic Ascidian Didemnum maculosum.</title>
        <authorList>
            <person name="Gioti A."/>
            <person name="Siaperas R."/>
            <person name="Nikolaivits E."/>
            <person name="Le Goff G."/>
            <person name="Ouazzani J."/>
            <person name="Kotoulas G."/>
            <person name="Topakas E."/>
        </authorList>
    </citation>
    <scope>NUCLEOTIDE SEQUENCE [LARGE SCALE GENOMIC DNA]</scope>
    <source>
        <strain evidence="2 3">TM138-S3</strain>
    </source>
</reference>